<keyword evidence="3" id="KW-0812">Transmembrane</keyword>
<dbReference type="InterPro" id="IPR001296">
    <property type="entry name" value="Glyco_trans_1"/>
</dbReference>
<keyword evidence="3" id="KW-1133">Transmembrane helix</keyword>
<sequence>MPALLSAYTLAMVAAEPLRRVGSRLRANKASRRSSTVPRALVVSNVADLGGGGALSFCDFILALQKKQPDLDLVGVFPRKGSLAAECAGYGIRTEITWVPSWAYLEQWRERISSRLTKALVGAFLVPLANGVVAALLVPGILRALLLLVRLRPSMVLSNTMVIPSHAVAAKLLGIPHYWMVHEFGKDDHWFRFLFGDRQTIRLIGRLSESVICNSQAVQRALLAQAPNMKTHVIYPVVDTALGTPTERRPGERMRVVLVGHFFQSKGQHVAVEAVAIARKAGVELELTLVGPGDPEPVRKLARTLGVADLVDIHGPTNDVGPYWAAAHVGLMCSDCEAFGRVTVEAMRAGLPVCGTNAGGTLEIIDPGVNGLLSSARDAEALAANLMLLESDEGLRRRLAAGAVQTAQRFERDRHDNELVTVLGLC</sequence>
<evidence type="ECO:0000256" key="1">
    <source>
        <dbReference type="ARBA" id="ARBA00022676"/>
    </source>
</evidence>
<feature type="transmembrane region" description="Helical" evidence="3">
    <location>
        <begin position="119"/>
        <end position="149"/>
    </location>
</feature>
<reference evidence="6" key="2">
    <citation type="journal article" date="2022" name="BMC Genomics">
        <title>Comparative genome analysis of mycobacteria focusing on tRNA and non-coding RNA.</title>
        <authorList>
            <person name="Behra P.R.K."/>
            <person name="Pettersson B.M.F."/>
            <person name="Ramesh M."/>
            <person name="Das S."/>
            <person name="Dasgupta S."/>
            <person name="Kirsebom L.A."/>
        </authorList>
    </citation>
    <scope>NUCLEOTIDE SEQUENCE</scope>
    <source>
        <strain evidence="6">CCUG 55640</strain>
    </source>
</reference>
<dbReference type="PANTHER" id="PTHR12526">
    <property type="entry name" value="GLYCOSYLTRANSFERASE"/>
    <property type="match status" value="1"/>
</dbReference>
<dbReference type="CDD" id="cd03801">
    <property type="entry name" value="GT4_PimA-like"/>
    <property type="match status" value="1"/>
</dbReference>
<evidence type="ECO:0000313" key="6">
    <source>
        <dbReference type="EMBL" id="MCV7382209.1"/>
    </source>
</evidence>
<dbReference type="AlphaFoldDB" id="A0AA42C3T5"/>
<evidence type="ECO:0000259" key="5">
    <source>
        <dbReference type="Pfam" id="PF13439"/>
    </source>
</evidence>
<comment type="caution">
    <text evidence="6">The sequence shown here is derived from an EMBL/GenBank/DDBJ whole genome shotgun (WGS) entry which is preliminary data.</text>
</comment>
<accession>A0AA42C3T5</accession>
<dbReference type="Pfam" id="PF00534">
    <property type="entry name" value="Glycos_transf_1"/>
    <property type="match status" value="1"/>
</dbReference>
<name>A0AA42C3T5_9MYCO</name>
<keyword evidence="2" id="KW-0808">Transferase</keyword>
<feature type="domain" description="Glycosyltransferase subfamily 4-like N-terminal" evidence="5">
    <location>
        <begin position="136"/>
        <end position="241"/>
    </location>
</feature>
<dbReference type="Gene3D" id="3.40.50.2000">
    <property type="entry name" value="Glycogen Phosphorylase B"/>
    <property type="match status" value="2"/>
</dbReference>
<reference evidence="6" key="1">
    <citation type="submission" date="2020-07" db="EMBL/GenBank/DDBJ databases">
        <authorList>
            <person name="Pettersson B.M.F."/>
            <person name="Behra P.R.K."/>
            <person name="Ramesh M."/>
            <person name="Das S."/>
            <person name="Dasgupta S."/>
            <person name="Kirsebom L.A."/>
        </authorList>
    </citation>
    <scope>NUCLEOTIDE SEQUENCE</scope>
    <source>
        <strain evidence="6">CCUG 55640</strain>
    </source>
</reference>
<dbReference type="Proteomes" id="UP001141650">
    <property type="component" value="Unassembled WGS sequence"/>
</dbReference>
<dbReference type="SUPFAM" id="SSF53756">
    <property type="entry name" value="UDP-Glycosyltransferase/glycogen phosphorylase"/>
    <property type="match status" value="1"/>
</dbReference>
<dbReference type="Pfam" id="PF13439">
    <property type="entry name" value="Glyco_transf_4"/>
    <property type="match status" value="1"/>
</dbReference>
<proteinExistence type="predicted"/>
<evidence type="ECO:0000256" key="2">
    <source>
        <dbReference type="ARBA" id="ARBA00022679"/>
    </source>
</evidence>
<dbReference type="PANTHER" id="PTHR12526:SF630">
    <property type="entry name" value="GLYCOSYLTRANSFERASE"/>
    <property type="match status" value="1"/>
</dbReference>
<dbReference type="RefSeq" id="WP_158086828.1">
    <property type="nucleotide sequence ID" value="NZ_JACKVH010000032.1"/>
</dbReference>
<organism evidence="6 7">
    <name type="scientific">Mycobacterium alsense</name>
    <dbReference type="NCBI Taxonomy" id="324058"/>
    <lineage>
        <taxon>Bacteria</taxon>
        <taxon>Bacillati</taxon>
        <taxon>Actinomycetota</taxon>
        <taxon>Actinomycetes</taxon>
        <taxon>Mycobacteriales</taxon>
        <taxon>Mycobacteriaceae</taxon>
        <taxon>Mycobacterium</taxon>
    </lineage>
</organism>
<dbReference type="EMBL" id="JACKVH010000032">
    <property type="protein sequence ID" value="MCV7382209.1"/>
    <property type="molecule type" value="Genomic_DNA"/>
</dbReference>
<feature type="domain" description="Glycosyl transferase family 1" evidence="4">
    <location>
        <begin position="249"/>
        <end position="402"/>
    </location>
</feature>
<gene>
    <name evidence="6" type="ORF">H7K38_26705</name>
</gene>
<dbReference type="GO" id="GO:0016757">
    <property type="term" value="F:glycosyltransferase activity"/>
    <property type="evidence" value="ECO:0007669"/>
    <property type="project" value="UniProtKB-KW"/>
</dbReference>
<dbReference type="InterPro" id="IPR028098">
    <property type="entry name" value="Glyco_trans_4-like_N"/>
</dbReference>
<evidence type="ECO:0000256" key="3">
    <source>
        <dbReference type="SAM" id="Phobius"/>
    </source>
</evidence>
<evidence type="ECO:0000313" key="7">
    <source>
        <dbReference type="Proteomes" id="UP001141650"/>
    </source>
</evidence>
<evidence type="ECO:0000259" key="4">
    <source>
        <dbReference type="Pfam" id="PF00534"/>
    </source>
</evidence>
<keyword evidence="3" id="KW-0472">Membrane</keyword>
<keyword evidence="1" id="KW-0328">Glycosyltransferase</keyword>
<protein>
    <submittedName>
        <fullName evidence="6">Glycosyltransferase family 4 protein</fullName>
    </submittedName>
</protein>